<evidence type="ECO:0000256" key="1">
    <source>
        <dbReference type="SAM" id="Phobius"/>
    </source>
</evidence>
<feature type="transmembrane region" description="Helical" evidence="1">
    <location>
        <begin position="90"/>
        <end position="115"/>
    </location>
</feature>
<feature type="transmembrane region" description="Helical" evidence="1">
    <location>
        <begin position="66"/>
        <end position="84"/>
    </location>
</feature>
<gene>
    <name evidence="3" type="ORF">Gocc_1500</name>
</gene>
<reference evidence="3 4" key="1">
    <citation type="submission" date="2018-07" db="EMBL/GenBank/DDBJ databases">
        <title>High-quality-draft genome sequence of Gaiella occulta.</title>
        <authorList>
            <person name="Severino R."/>
            <person name="Froufe H.J.C."/>
            <person name="Rainey F.A."/>
            <person name="Barroso C."/>
            <person name="Albuquerque L."/>
            <person name="Lobo-Da-Cunha A."/>
            <person name="Da Costa M.S."/>
            <person name="Egas C."/>
        </authorList>
    </citation>
    <scope>NUCLEOTIDE SEQUENCE [LARGE SCALE GENOMIC DNA]</scope>
    <source>
        <strain evidence="3 4">F2-233</strain>
    </source>
</reference>
<evidence type="ECO:0008006" key="5">
    <source>
        <dbReference type="Google" id="ProtNLM"/>
    </source>
</evidence>
<keyword evidence="4" id="KW-1185">Reference proteome</keyword>
<evidence type="ECO:0000256" key="2">
    <source>
        <dbReference type="SAM" id="SignalP"/>
    </source>
</evidence>
<accession>A0A7M2YWV7</accession>
<comment type="caution">
    <text evidence="3">The sequence shown here is derived from an EMBL/GenBank/DDBJ whole genome shotgun (WGS) entry which is preliminary data.</text>
</comment>
<dbReference type="Proteomes" id="UP000254134">
    <property type="component" value="Unassembled WGS sequence"/>
</dbReference>
<feature type="chain" id="PRO_5038863635" description="Major Facilitator Superfamily" evidence="2">
    <location>
        <begin position="21"/>
        <end position="187"/>
    </location>
</feature>
<feature type="transmembrane region" description="Helical" evidence="1">
    <location>
        <begin position="35"/>
        <end position="59"/>
    </location>
</feature>
<proteinExistence type="predicted"/>
<keyword evidence="1" id="KW-1133">Transmembrane helix</keyword>
<keyword evidence="1" id="KW-0472">Membrane</keyword>
<feature type="transmembrane region" description="Helical" evidence="1">
    <location>
        <begin position="158"/>
        <end position="177"/>
    </location>
</feature>
<organism evidence="3 4">
    <name type="scientific">Gaiella occulta</name>
    <dbReference type="NCBI Taxonomy" id="1002870"/>
    <lineage>
        <taxon>Bacteria</taxon>
        <taxon>Bacillati</taxon>
        <taxon>Actinomycetota</taxon>
        <taxon>Thermoleophilia</taxon>
        <taxon>Gaiellales</taxon>
        <taxon>Gaiellaceae</taxon>
        <taxon>Gaiella</taxon>
    </lineage>
</organism>
<keyword evidence="1" id="KW-0812">Transmembrane</keyword>
<keyword evidence="2" id="KW-0732">Signal</keyword>
<name>A0A7M2YWV7_9ACTN</name>
<evidence type="ECO:0000313" key="3">
    <source>
        <dbReference type="EMBL" id="RDI74611.1"/>
    </source>
</evidence>
<reference evidence="4" key="2">
    <citation type="journal article" date="2019" name="MicrobiologyOpen">
        <title>High-quality draft genome sequence of Gaiella occulta isolated from a 150 meter deep mineral water borehole and comparison with the genome sequences of other deep-branching lineages of the phylum Actinobacteria.</title>
        <authorList>
            <person name="Severino R."/>
            <person name="Froufe H.J.C."/>
            <person name="Barroso C."/>
            <person name="Albuquerque L."/>
            <person name="Lobo-da-Cunha A."/>
            <person name="da Costa M.S."/>
            <person name="Egas C."/>
        </authorList>
    </citation>
    <scope>NUCLEOTIDE SEQUENCE [LARGE SCALE GENOMIC DNA]</scope>
    <source>
        <strain evidence="4">F2-233</strain>
    </source>
</reference>
<dbReference type="EMBL" id="QQZY01000003">
    <property type="protein sequence ID" value="RDI74611.1"/>
    <property type="molecule type" value="Genomic_DNA"/>
</dbReference>
<feature type="signal peptide" evidence="2">
    <location>
        <begin position="1"/>
        <end position="20"/>
    </location>
</feature>
<feature type="transmembrane region" description="Helical" evidence="1">
    <location>
        <begin position="135"/>
        <end position="152"/>
    </location>
</feature>
<sequence>MTQLRLALACSALAAGVSHANLAVALPLTVLAGGGGAFLAGMLIGTNTIAFSLGALLAVPLRRAESGVALGLAAMAAGKLVLPLPTHTAWLYLAFTVAAAFFGSGVWPVVVGGALARVSPAERPDLTIVWNGREYLVIAATTAAGSYLLEAASRPASMLFLAAALLAGAAAAALAALRAPVYAVGTA</sequence>
<evidence type="ECO:0000313" key="4">
    <source>
        <dbReference type="Proteomes" id="UP000254134"/>
    </source>
</evidence>
<protein>
    <recommendedName>
        <fullName evidence="5">Major Facilitator Superfamily</fullName>
    </recommendedName>
</protein>
<dbReference type="RefSeq" id="WP_147281216.1">
    <property type="nucleotide sequence ID" value="NZ_QQZY01000003.1"/>
</dbReference>
<dbReference type="AlphaFoldDB" id="A0A7M2YWV7"/>